<evidence type="ECO:0000256" key="3">
    <source>
        <dbReference type="ARBA" id="ARBA00023163"/>
    </source>
</evidence>
<reference evidence="5 6" key="1">
    <citation type="submission" date="2019-09" db="EMBL/GenBank/DDBJ databases">
        <title>Actinomadura physcomitrii sp. nov., a novel actinomycete isolated from moss [Physcomitrium sphaericum (Ludw) Fuernr].</title>
        <authorList>
            <person name="Liu C."/>
            <person name="Zhuang X."/>
        </authorList>
    </citation>
    <scope>NUCLEOTIDE SEQUENCE [LARGE SCALE GENOMIC DNA]</scope>
    <source>
        <strain evidence="5 6">CYP1-1B</strain>
    </source>
</reference>
<proteinExistence type="predicted"/>
<accession>A0A6L3VWW7</accession>
<dbReference type="Proteomes" id="UP000483004">
    <property type="component" value="Unassembled WGS sequence"/>
</dbReference>
<protein>
    <submittedName>
        <fullName evidence="5">FCD domain-containing protein</fullName>
    </submittedName>
</protein>
<evidence type="ECO:0000259" key="4">
    <source>
        <dbReference type="Pfam" id="PF07729"/>
    </source>
</evidence>
<evidence type="ECO:0000256" key="2">
    <source>
        <dbReference type="ARBA" id="ARBA00023125"/>
    </source>
</evidence>
<dbReference type="InterPro" id="IPR011711">
    <property type="entry name" value="GntR_C"/>
</dbReference>
<sequence>GDAVAARRSAADFHERVTELAANQLLDELEGVLRSRMRWLLGQHDDLLRVAEEHERLYEAVARRDVAGVEELALRHLEIGRRGDAADPPG</sequence>
<dbReference type="Pfam" id="PF07729">
    <property type="entry name" value="FCD"/>
    <property type="match status" value="1"/>
</dbReference>
<comment type="caution">
    <text evidence="5">The sequence shown here is derived from an EMBL/GenBank/DDBJ whole genome shotgun (WGS) entry which is preliminary data.</text>
</comment>
<dbReference type="InterPro" id="IPR008920">
    <property type="entry name" value="TF_FadR/GntR_C"/>
</dbReference>
<name>A0A6L3VWW7_9ACTN</name>
<dbReference type="RefSeq" id="WP_151541660.1">
    <property type="nucleotide sequence ID" value="NZ_WBMR01000056.1"/>
</dbReference>
<evidence type="ECO:0000256" key="1">
    <source>
        <dbReference type="ARBA" id="ARBA00023015"/>
    </source>
</evidence>
<dbReference type="Gene3D" id="1.20.120.530">
    <property type="entry name" value="GntR ligand-binding domain-like"/>
    <property type="match status" value="1"/>
</dbReference>
<dbReference type="GO" id="GO:0003677">
    <property type="term" value="F:DNA binding"/>
    <property type="evidence" value="ECO:0007669"/>
    <property type="project" value="UniProtKB-KW"/>
</dbReference>
<keyword evidence="6" id="KW-1185">Reference proteome</keyword>
<keyword evidence="2" id="KW-0238">DNA-binding</keyword>
<dbReference type="OrthoDB" id="8664638at2"/>
<dbReference type="AlphaFoldDB" id="A0A6L3VWW7"/>
<organism evidence="5 6">
    <name type="scientific">Actinomadura montaniterrae</name>
    <dbReference type="NCBI Taxonomy" id="1803903"/>
    <lineage>
        <taxon>Bacteria</taxon>
        <taxon>Bacillati</taxon>
        <taxon>Actinomycetota</taxon>
        <taxon>Actinomycetes</taxon>
        <taxon>Streptosporangiales</taxon>
        <taxon>Thermomonosporaceae</taxon>
        <taxon>Actinomadura</taxon>
    </lineage>
</organism>
<keyword evidence="3" id="KW-0804">Transcription</keyword>
<feature type="non-terminal residue" evidence="5">
    <location>
        <position position="1"/>
    </location>
</feature>
<feature type="domain" description="GntR C-terminal" evidence="4">
    <location>
        <begin position="2"/>
        <end position="78"/>
    </location>
</feature>
<dbReference type="SUPFAM" id="SSF48008">
    <property type="entry name" value="GntR ligand-binding domain-like"/>
    <property type="match status" value="1"/>
</dbReference>
<keyword evidence="1" id="KW-0805">Transcription regulation</keyword>
<evidence type="ECO:0000313" key="5">
    <source>
        <dbReference type="EMBL" id="KAB2379456.1"/>
    </source>
</evidence>
<dbReference type="EMBL" id="WBMR01000056">
    <property type="protein sequence ID" value="KAB2379456.1"/>
    <property type="molecule type" value="Genomic_DNA"/>
</dbReference>
<gene>
    <name evidence="5" type="ORF">F9B16_20195</name>
</gene>
<evidence type="ECO:0000313" key="6">
    <source>
        <dbReference type="Proteomes" id="UP000483004"/>
    </source>
</evidence>